<evidence type="ECO:0000256" key="4">
    <source>
        <dbReference type="ARBA" id="ARBA00022989"/>
    </source>
</evidence>
<dbReference type="PANTHER" id="PTHR33966:SF1">
    <property type="entry name" value="PROTEIN ODR-4 HOMOLOG"/>
    <property type="match status" value="1"/>
</dbReference>
<dbReference type="PANTHER" id="PTHR33966">
    <property type="entry name" value="PROTEIN ODR-4 HOMOLOG"/>
    <property type="match status" value="1"/>
</dbReference>
<dbReference type="GO" id="GO:0016020">
    <property type="term" value="C:membrane"/>
    <property type="evidence" value="ECO:0007669"/>
    <property type="project" value="UniProtKB-SubCell"/>
</dbReference>
<evidence type="ECO:0000256" key="7">
    <source>
        <dbReference type="SAM" id="Phobius"/>
    </source>
</evidence>
<evidence type="ECO:0000256" key="6">
    <source>
        <dbReference type="SAM" id="MobiDB-lite"/>
    </source>
</evidence>
<evidence type="ECO:0000313" key="8">
    <source>
        <dbReference type="EMBL" id="RVW65677.1"/>
    </source>
</evidence>
<dbReference type="AlphaFoldDB" id="A0A438G0D7"/>
<organism evidence="8 9">
    <name type="scientific">Vitis vinifera</name>
    <name type="common">Grape</name>
    <dbReference type="NCBI Taxonomy" id="29760"/>
    <lineage>
        <taxon>Eukaryota</taxon>
        <taxon>Viridiplantae</taxon>
        <taxon>Streptophyta</taxon>
        <taxon>Embryophyta</taxon>
        <taxon>Tracheophyta</taxon>
        <taxon>Spermatophyta</taxon>
        <taxon>Magnoliopsida</taxon>
        <taxon>eudicotyledons</taxon>
        <taxon>Gunneridae</taxon>
        <taxon>Pentapetalae</taxon>
        <taxon>rosids</taxon>
        <taxon>Vitales</taxon>
        <taxon>Vitaceae</taxon>
        <taxon>Viteae</taxon>
        <taxon>Vitis</taxon>
    </lineage>
</organism>
<dbReference type="InterPro" id="IPR029454">
    <property type="entry name" value="ODR-4-like"/>
</dbReference>
<dbReference type="EMBL" id="QGNW01000686">
    <property type="protein sequence ID" value="RVW65677.1"/>
    <property type="molecule type" value="Genomic_DNA"/>
</dbReference>
<evidence type="ECO:0000256" key="3">
    <source>
        <dbReference type="ARBA" id="ARBA00022692"/>
    </source>
</evidence>
<proteinExistence type="inferred from homology"/>
<feature type="transmembrane region" description="Helical" evidence="7">
    <location>
        <begin position="787"/>
        <end position="809"/>
    </location>
</feature>
<evidence type="ECO:0008006" key="10">
    <source>
        <dbReference type="Google" id="ProtNLM"/>
    </source>
</evidence>
<keyword evidence="3 7" id="KW-0812">Transmembrane</keyword>
<dbReference type="Pfam" id="PF14778">
    <property type="entry name" value="ODR4-like"/>
    <property type="match status" value="2"/>
</dbReference>
<comment type="subcellular location">
    <subcellularLocation>
        <location evidence="1">Membrane</location>
    </subcellularLocation>
</comment>
<name>A0A438G0D7_VITVI</name>
<comment type="caution">
    <text evidence="8">The sequence shown here is derived from an EMBL/GenBank/DDBJ whole genome shotgun (WGS) entry which is preliminary data.</text>
</comment>
<reference evidence="8 9" key="1">
    <citation type="journal article" date="2018" name="PLoS Genet.">
        <title>Population sequencing reveals clonal diversity and ancestral inbreeding in the grapevine cultivar Chardonnay.</title>
        <authorList>
            <person name="Roach M.J."/>
            <person name="Johnson D.L."/>
            <person name="Bohlmann J."/>
            <person name="van Vuuren H.J."/>
            <person name="Jones S.J."/>
            <person name="Pretorius I.S."/>
            <person name="Schmidt S.A."/>
            <person name="Borneman A.R."/>
        </authorList>
    </citation>
    <scope>NUCLEOTIDE SEQUENCE [LARGE SCALE GENOMIC DNA]</scope>
    <source>
        <strain evidence="9">cv. Chardonnay</strain>
        <tissue evidence="8">Leaf</tissue>
    </source>
</reference>
<sequence>MVKAVVGDETQLNFAEDRLSRSAIPAQAFFRGGSCDWQVEFHYRPWFCVDLVPTPPNDAGEPVCSLSEAPKDDKKKKGPKTKSLHDSSSSLLIDQDWVVEHARQVSRMLVGGMKTVKGVADAASILETDRDEGLLIHICGHVEIAPLTSNITSSSLRPCDFKMGRVLTSIQTFRCMYNFDIRDKWCGDTPLCDSFPSLFALAASKKAWVKDVWNVSEGGGSWSPRFTRPFNDLEVDEVESLLLCLCGKRVNMEKEDRVQWTTMKSCKFYVKSLYKTLKLDSSVYFPMKIIWNSCVQPKCIKCQNIDRYSSVWDINSCQGAKSVSTLTTKASCGGTLHPWVPIKQGKVMTEAAKNHVKAWWGLEGATCIASMRGSIQHVGWGTKAPRSNIVGTHMDQRSNTNHWLRRGPSTKAMLQAQVPRGDLGHLSFLEMPAMVWIMHMGFPRHTSGLDAHGFNNKHGLTPSMTHVGLFWLDLGLEIFKNTGVVGDEPCSSDGLHEVELLLPFMKDASVEACSQKEVVGILVFSGSVCSFACLNPKEPISQALADIKGDIIMSLQSRLDIICDEADGDVGPTDDGCKEANDEISTGKPVSQLVLHLLRYLLHGSWLPKNCSFTFFCCLLNWEHKEMPLYGGFAHFGVGSLRHIAFLPSLCLAATFTAKISQEMAAFYEPYIGCVIDLQKGKQQCLSFPRRVFVPCLAGTYICDYLQPYDTVEVLKDHCVELMSMEAPTDPSTFLEPEIEAPTLATKSFLDVAVPFNSAFSSEYPLQKRETGTREESNRKPTQSADLTMIIAVLLVFLSIFVGWVLFAVRAS</sequence>
<evidence type="ECO:0000313" key="9">
    <source>
        <dbReference type="Proteomes" id="UP000288805"/>
    </source>
</evidence>
<evidence type="ECO:0000256" key="2">
    <source>
        <dbReference type="ARBA" id="ARBA00010131"/>
    </source>
</evidence>
<comment type="similarity">
    <text evidence="2">Belongs to the ODR-4 family.</text>
</comment>
<evidence type="ECO:0000256" key="1">
    <source>
        <dbReference type="ARBA" id="ARBA00004370"/>
    </source>
</evidence>
<accession>A0A438G0D7</accession>
<protein>
    <recommendedName>
        <fullName evidence="10">Protein odr-4-like</fullName>
    </recommendedName>
</protein>
<gene>
    <name evidence="8" type="ORF">CK203_050191</name>
</gene>
<dbReference type="Proteomes" id="UP000288805">
    <property type="component" value="Unassembled WGS sequence"/>
</dbReference>
<feature type="region of interest" description="Disordered" evidence="6">
    <location>
        <begin position="59"/>
        <end position="87"/>
    </location>
</feature>
<keyword evidence="4 7" id="KW-1133">Transmembrane helix</keyword>
<evidence type="ECO:0000256" key="5">
    <source>
        <dbReference type="ARBA" id="ARBA00023136"/>
    </source>
</evidence>
<keyword evidence="5 7" id="KW-0472">Membrane</keyword>